<dbReference type="GO" id="GO:0003735">
    <property type="term" value="F:structural constituent of ribosome"/>
    <property type="evidence" value="ECO:0007669"/>
    <property type="project" value="InterPro"/>
</dbReference>
<dbReference type="EMBL" id="VRMN01000002">
    <property type="protein sequence ID" value="KAA8496887.1"/>
    <property type="molecule type" value="Genomic_DNA"/>
</dbReference>
<evidence type="ECO:0000313" key="5">
    <source>
        <dbReference type="EMBL" id="KAA8496887.1"/>
    </source>
</evidence>
<keyword evidence="6" id="KW-1185">Reference proteome</keyword>
<dbReference type="InterPro" id="IPR001648">
    <property type="entry name" value="Ribosomal_bS18"/>
</dbReference>
<dbReference type="GO" id="GO:0005840">
    <property type="term" value="C:ribosome"/>
    <property type="evidence" value="ECO:0007669"/>
    <property type="project" value="UniProtKB-KW"/>
</dbReference>
<evidence type="ECO:0000313" key="6">
    <source>
        <dbReference type="Proteomes" id="UP000324585"/>
    </source>
</evidence>
<name>A0A5J4Z2J3_PORPP</name>
<dbReference type="Pfam" id="PF01084">
    <property type="entry name" value="Ribosomal_S18"/>
    <property type="match status" value="1"/>
</dbReference>
<dbReference type="PANTHER" id="PTHR13479:SF40">
    <property type="entry name" value="SMALL RIBOSOMAL SUBUNIT PROTEIN BS18M"/>
    <property type="match status" value="1"/>
</dbReference>
<sequence>MAMRAGASWLRLRPKSAQTSAGLWLHEIGNAAGMRSARDAWLIRRVRWLSSQGSGSRGDEGDHGDGASTAYEQGYAQGMSEGTPREDAVRQYDREAMDMVRGVSGAHGRGTVMTKYRGGVDRYRSTNVAEVYAATGHRPPWLPKDSPMFADENIRGLPISELMRMSLMHKLIMREVSYMDATPDAANDAATQREEREVNLFMRSDDFPQQHLSKLPEAVLKTFREDVPAEMAEHSEEAIVAGFDRLVLSEPDGSETSMEDKAKINERVDKLTGAAVKPRRTLNFNRGLSIEYDPLAILEEENARKVRTNVRKSWIKCPLTNTATGNIMDMDVRYMNIWTRFLSEAGRIVPRHLTKARPRSQRRIAKAIKQARTLGLVSRISFPFGLVKSGTAVKIENSSSPASTASLKP</sequence>
<dbReference type="GO" id="GO:1990904">
    <property type="term" value="C:ribonucleoprotein complex"/>
    <property type="evidence" value="ECO:0007669"/>
    <property type="project" value="UniProtKB-KW"/>
</dbReference>
<proteinExistence type="inferred from homology"/>
<comment type="caution">
    <text evidence="5">The sequence shown here is derived from an EMBL/GenBank/DDBJ whole genome shotgun (WGS) entry which is preliminary data.</text>
</comment>
<reference evidence="6" key="1">
    <citation type="journal article" date="2019" name="Nat. Commun.">
        <title>Expansion of phycobilisome linker gene families in mesophilic red algae.</title>
        <authorList>
            <person name="Lee J."/>
            <person name="Kim D."/>
            <person name="Bhattacharya D."/>
            <person name="Yoon H.S."/>
        </authorList>
    </citation>
    <scope>NUCLEOTIDE SEQUENCE [LARGE SCALE GENOMIC DNA]</scope>
    <source>
        <strain evidence="6">CCMP 1328</strain>
    </source>
</reference>
<dbReference type="AlphaFoldDB" id="A0A5J4Z2J3"/>
<keyword evidence="3" id="KW-0687">Ribonucleoprotein</keyword>
<dbReference type="InterPro" id="IPR036870">
    <property type="entry name" value="Ribosomal_bS18_sf"/>
</dbReference>
<evidence type="ECO:0000256" key="3">
    <source>
        <dbReference type="ARBA" id="ARBA00023274"/>
    </source>
</evidence>
<accession>A0A5J4Z2J3</accession>
<dbReference type="SUPFAM" id="SSF46911">
    <property type="entry name" value="Ribosomal protein S18"/>
    <property type="match status" value="1"/>
</dbReference>
<evidence type="ECO:0000256" key="4">
    <source>
        <dbReference type="SAM" id="MobiDB-lite"/>
    </source>
</evidence>
<evidence type="ECO:0000256" key="1">
    <source>
        <dbReference type="ARBA" id="ARBA00005589"/>
    </source>
</evidence>
<comment type="similarity">
    <text evidence="1">Belongs to the bacterial ribosomal protein bS18 family.</text>
</comment>
<dbReference type="Proteomes" id="UP000324585">
    <property type="component" value="Unassembled WGS sequence"/>
</dbReference>
<organism evidence="5 6">
    <name type="scientific">Porphyridium purpureum</name>
    <name type="common">Red alga</name>
    <name type="synonym">Porphyridium cruentum</name>
    <dbReference type="NCBI Taxonomy" id="35688"/>
    <lineage>
        <taxon>Eukaryota</taxon>
        <taxon>Rhodophyta</taxon>
        <taxon>Bangiophyceae</taxon>
        <taxon>Porphyridiales</taxon>
        <taxon>Porphyridiaceae</taxon>
        <taxon>Porphyridium</taxon>
    </lineage>
</organism>
<dbReference type="PANTHER" id="PTHR13479">
    <property type="entry name" value="30S RIBOSOMAL PROTEIN S18"/>
    <property type="match status" value="1"/>
</dbReference>
<keyword evidence="2 5" id="KW-0689">Ribosomal protein</keyword>
<gene>
    <name evidence="5" type="ORF">FVE85_0616</name>
</gene>
<evidence type="ECO:0000256" key="2">
    <source>
        <dbReference type="ARBA" id="ARBA00022980"/>
    </source>
</evidence>
<dbReference type="Gene3D" id="4.10.640.10">
    <property type="entry name" value="Ribosomal protein S18"/>
    <property type="match status" value="1"/>
</dbReference>
<dbReference type="OrthoDB" id="21463at2759"/>
<protein>
    <submittedName>
        <fullName evidence="5">30S ribosomal protein S18</fullName>
    </submittedName>
</protein>
<feature type="region of interest" description="Disordered" evidence="4">
    <location>
        <begin position="51"/>
        <end position="70"/>
    </location>
</feature>
<dbReference type="GO" id="GO:0070181">
    <property type="term" value="F:small ribosomal subunit rRNA binding"/>
    <property type="evidence" value="ECO:0007669"/>
    <property type="project" value="TreeGrafter"/>
</dbReference>
<dbReference type="GO" id="GO:0006412">
    <property type="term" value="P:translation"/>
    <property type="evidence" value="ECO:0007669"/>
    <property type="project" value="InterPro"/>
</dbReference>
<dbReference type="PRINTS" id="PR00974">
    <property type="entry name" value="RIBOSOMALS18"/>
</dbReference>